<feature type="coiled-coil region" evidence="1">
    <location>
        <begin position="1"/>
        <end position="35"/>
    </location>
</feature>
<organism evidence="2 3">
    <name type="scientific">Methanolacinia petrolearia (strain DSM 11571 / OCM 486 / SEBR 4847)</name>
    <name type="common">Methanoplanus petrolearius</name>
    <dbReference type="NCBI Taxonomy" id="679926"/>
    <lineage>
        <taxon>Archaea</taxon>
        <taxon>Methanobacteriati</taxon>
        <taxon>Methanobacteriota</taxon>
        <taxon>Stenosarchaea group</taxon>
        <taxon>Methanomicrobia</taxon>
        <taxon>Methanomicrobiales</taxon>
        <taxon>Methanomicrobiaceae</taxon>
        <taxon>Methanolacinia</taxon>
    </lineage>
</organism>
<evidence type="ECO:0000313" key="2">
    <source>
        <dbReference type="EMBL" id="ADN37431.1"/>
    </source>
</evidence>
<reference evidence="2 3" key="1">
    <citation type="journal article" date="2010" name="Stand. Genomic Sci.">
        <title>Complete genome sequence of Methanoplanus petrolearius type strain (SEBR 4847).</title>
        <authorList>
            <person name="Brambilla E."/>
            <person name="Djao O.D."/>
            <person name="Daligault H."/>
            <person name="Lapidus A."/>
            <person name="Lucas S."/>
            <person name="Hammon N."/>
            <person name="Nolan M."/>
            <person name="Tice H."/>
            <person name="Cheng J.F."/>
            <person name="Han C."/>
            <person name="Tapia R."/>
            <person name="Goodwin L."/>
            <person name="Pitluck S."/>
            <person name="Liolios K."/>
            <person name="Ivanova N."/>
            <person name="Mavromatis K."/>
            <person name="Mikhailova N."/>
            <person name="Pati A."/>
            <person name="Chen A."/>
            <person name="Palaniappan K."/>
            <person name="Land M."/>
            <person name="Hauser L."/>
            <person name="Chang Y.J."/>
            <person name="Jeffries C.D."/>
            <person name="Rohde M."/>
            <person name="Spring S."/>
            <person name="Sikorski J."/>
            <person name="Goker M."/>
            <person name="Woyke T."/>
            <person name="Bristow J."/>
            <person name="Eisen J.A."/>
            <person name="Markowitz V."/>
            <person name="Hugenholtz P."/>
            <person name="Kyrpides N.C."/>
            <person name="Klenk H.P."/>
        </authorList>
    </citation>
    <scope>NUCLEOTIDE SEQUENCE [LARGE SCALE GENOMIC DNA]</scope>
    <source>
        <strain evidence="3">DSM 11571 / OCM 486 / SEBR 4847</strain>
    </source>
</reference>
<proteinExistence type="predicted"/>
<dbReference type="RefSeq" id="WP_013330604.1">
    <property type="nucleotide sequence ID" value="NC_014507.1"/>
</dbReference>
<name>E1RGB7_METP4</name>
<keyword evidence="3" id="KW-1185">Reference proteome</keyword>
<accession>E1RGB7</accession>
<evidence type="ECO:0000313" key="3">
    <source>
        <dbReference type="Proteomes" id="UP000006565"/>
    </source>
</evidence>
<dbReference type="KEGG" id="mpi:Mpet_2688"/>
<sequence>MGKIEEGFDELLKQIEEIKEREEELTSEVLENEALLLRRLAEKAKPLVSKLGVTLLIGAKSDASGQMVETRFHDRKMFVLGKTDPMPYRPDDMSKPVNSQFCALSEDGKFIELMYSTVGPLTDSYENELTAEEALDLYGLEILYMLYKAFEQYLTDEKEFVTALERVISFMMKEEEGK</sequence>
<keyword evidence="1" id="KW-0175">Coiled coil</keyword>
<dbReference type="eggNOG" id="arCOG05307">
    <property type="taxonomic scope" value="Archaea"/>
</dbReference>
<evidence type="ECO:0000256" key="1">
    <source>
        <dbReference type="SAM" id="Coils"/>
    </source>
</evidence>
<dbReference type="OrthoDB" id="109217at2157"/>
<protein>
    <submittedName>
        <fullName evidence="2">Uncharacterized protein</fullName>
    </submittedName>
</protein>
<dbReference type="Proteomes" id="UP000006565">
    <property type="component" value="Chromosome"/>
</dbReference>
<dbReference type="AlphaFoldDB" id="E1RGB7"/>
<dbReference type="HOGENOM" id="CLU_1536684_0_0_2"/>
<dbReference type="GeneID" id="9745183"/>
<gene>
    <name evidence="2" type="ordered locus">Mpet_2688</name>
</gene>
<dbReference type="EMBL" id="CP002117">
    <property type="protein sequence ID" value="ADN37431.1"/>
    <property type="molecule type" value="Genomic_DNA"/>
</dbReference>
<dbReference type="STRING" id="679926.Mpet_2688"/>